<dbReference type="Proteomes" id="UP000281549">
    <property type="component" value="Unassembled WGS sequence"/>
</dbReference>
<accession>A0A4P9YPZ2</accession>
<name>A0A4P9YPZ2_ROZAC</name>
<proteinExistence type="predicted"/>
<evidence type="ECO:0000313" key="3">
    <source>
        <dbReference type="Proteomes" id="UP000281549"/>
    </source>
</evidence>
<evidence type="ECO:0000259" key="1">
    <source>
        <dbReference type="Pfam" id="PF01926"/>
    </source>
</evidence>
<dbReference type="GO" id="GO:0019843">
    <property type="term" value="F:rRNA binding"/>
    <property type="evidence" value="ECO:0007669"/>
    <property type="project" value="TreeGrafter"/>
</dbReference>
<dbReference type="Gene3D" id="3.40.50.300">
    <property type="entry name" value="P-loop containing nucleotide triphosphate hydrolases"/>
    <property type="match status" value="2"/>
</dbReference>
<dbReference type="GO" id="GO:0005525">
    <property type="term" value="F:GTP binding"/>
    <property type="evidence" value="ECO:0007669"/>
    <property type="project" value="InterPro"/>
</dbReference>
<dbReference type="Pfam" id="PF01926">
    <property type="entry name" value="MMR_HSR1"/>
    <property type="match status" value="1"/>
</dbReference>
<dbReference type="InterPro" id="IPR027417">
    <property type="entry name" value="P-loop_NTPase"/>
</dbReference>
<protein>
    <recommendedName>
        <fullName evidence="1">G domain-containing protein</fullName>
    </recommendedName>
</protein>
<dbReference type="InterPro" id="IPR006073">
    <property type="entry name" value="GTP-bd"/>
</dbReference>
<evidence type="ECO:0000313" key="2">
    <source>
        <dbReference type="EMBL" id="RKP21714.1"/>
    </source>
</evidence>
<sequence length="191" mass="22190">MLNTLRAPSENRLFFKGDKVSQPIVPFSQDVIVVGMPNSGKSTLFNSLIQSLVLYISNVDDKRIEEKELELMEFVYAQKLPITLVFSRSDDLTNASLLDAKKQMYQNIFRQRMDEIHFLVSGYKGFNIANLRNFLFSKCLKREWKYNATDKLIMSDVEKLNLIVREKVLRSIPTFLDQNFDQVTVEAYNDS</sequence>
<reference evidence="3" key="1">
    <citation type="journal article" date="2018" name="Nat. Microbiol.">
        <title>Leveraging single-cell genomics to expand the fungal tree of life.</title>
        <authorList>
            <person name="Ahrendt S.R."/>
            <person name="Quandt C.A."/>
            <person name="Ciobanu D."/>
            <person name="Clum A."/>
            <person name="Salamov A."/>
            <person name="Andreopoulos B."/>
            <person name="Cheng J.F."/>
            <person name="Woyke T."/>
            <person name="Pelin A."/>
            <person name="Henrissat B."/>
            <person name="Reynolds N.K."/>
            <person name="Benny G.L."/>
            <person name="Smith M.E."/>
            <person name="James T.Y."/>
            <person name="Grigoriev I.V."/>
        </authorList>
    </citation>
    <scope>NUCLEOTIDE SEQUENCE [LARGE SCALE GENOMIC DNA]</scope>
    <source>
        <strain evidence="3">CSF55</strain>
    </source>
</reference>
<dbReference type="PANTHER" id="PTHR42698">
    <property type="entry name" value="GTPASE ERA"/>
    <property type="match status" value="1"/>
</dbReference>
<dbReference type="PANTHER" id="PTHR42698:SF1">
    <property type="entry name" value="GTPASE ERA, MITOCHONDRIAL"/>
    <property type="match status" value="1"/>
</dbReference>
<feature type="domain" description="G" evidence="1">
    <location>
        <begin position="31"/>
        <end position="58"/>
    </location>
</feature>
<gene>
    <name evidence="2" type="ORF">ROZALSC1DRAFT_26891</name>
</gene>
<dbReference type="GO" id="GO:0043024">
    <property type="term" value="F:ribosomal small subunit binding"/>
    <property type="evidence" value="ECO:0007669"/>
    <property type="project" value="TreeGrafter"/>
</dbReference>
<dbReference type="SUPFAM" id="SSF52540">
    <property type="entry name" value="P-loop containing nucleoside triphosphate hydrolases"/>
    <property type="match status" value="1"/>
</dbReference>
<organism evidence="2 3">
    <name type="scientific">Rozella allomycis (strain CSF55)</name>
    <dbReference type="NCBI Taxonomy" id="988480"/>
    <lineage>
        <taxon>Eukaryota</taxon>
        <taxon>Fungi</taxon>
        <taxon>Fungi incertae sedis</taxon>
        <taxon>Cryptomycota</taxon>
        <taxon>Cryptomycota incertae sedis</taxon>
        <taxon>Rozella</taxon>
    </lineage>
</organism>
<dbReference type="InterPro" id="IPR005662">
    <property type="entry name" value="GTPase_Era-like"/>
</dbReference>
<dbReference type="GO" id="GO:0000028">
    <property type="term" value="P:ribosomal small subunit assembly"/>
    <property type="evidence" value="ECO:0007669"/>
    <property type="project" value="TreeGrafter"/>
</dbReference>
<dbReference type="AlphaFoldDB" id="A0A4P9YPZ2"/>
<dbReference type="EMBL" id="ML004934">
    <property type="protein sequence ID" value="RKP21714.1"/>
    <property type="molecule type" value="Genomic_DNA"/>
</dbReference>